<evidence type="ECO:0000256" key="3">
    <source>
        <dbReference type="ARBA" id="ARBA00022722"/>
    </source>
</evidence>
<organism evidence="9 10">
    <name type="scientific">Mucilaginibacter corticis</name>
    <dbReference type="NCBI Taxonomy" id="2597670"/>
    <lineage>
        <taxon>Bacteria</taxon>
        <taxon>Pseudomonadati</taxon>
        <taxon>Bacteroidota</taxon>
        <taxon>Sphingobacteriia</taxon>
        <taxon>Sphingobacteriales</taxon>
        <taxon>Sphingobacteriaceae</taxon>
        <taxon>Mucilaginibacter</taxon>
    </lineage>
</organism>
<evidence type="ECO:0000256" key="7">
    <source>
        <dbReference type="ARBA" id="ARBA00023016"/>
    </source>
</evidence>
<dbReference type="Gene3D" id="3.30.920.30">
    <property type="entry name" value="Hypothetical protein"/>
    <property type="match status" value="1"/>
</dbReference>
<evidence type="ECO:0000256" key="4">
    <source>
        <dbReference type="ARBA" id="ARBA00022759"/>
    </source>
</evidence>
<keyword evidence="10" id="KW-1185">Reference proteome</keyword>
<dbReference type="EMBL" id="VLPK01000001">
    <property type="protein sequence ID" value="TSJ43891.1"/>
    <property type="molecule type" value="Genomic_DNA"/>
</dbReference>
<keyword evidence="6" id="KW-0694">RNA-binding</keyword>
<protein>
    <submittedName>
        <fullName evidence="9">Type II toxin-antitoxin system HicA family toxin</fullName>
    </submittedName>
</protein>
<keyword evidence="2" id="KW-1277">Toxin-antitoxin system</keyword>
<dbReference type="Pfam" id="PF07927">
    <property type="entry name" value="HicA_toxin"/>
    <property type="match status" value="1"/>
</dbReference>
<evidence type="ECO:0000256" key="2">
    <source>
        <dbReference type="ARBA" id="ARBA00022649"/>
    </source>
</evidence>
<dbReference type="InterPro" id="IPR012933">
    <property type="entry name" value="HicA_mRNA_interferase"/>
</dbReference>
<keyword evidence="7" id="KW-0346">Stress response</keyword>
<dbReference type="GO" id="GO:0003729">
    <property type="term" value="F:mRNA binding"/>
    <property type="evidence" value="ECO:0007669"/>
    <property type="project" value="InterPro"/>
</dbReference>
<keyword evidence="4" id="KW-0255">Endonuclease</keyword>
<evidence type="ECO:0000256" key="5">
    <source>
        <dbReference type="ARBA" id="ARBA00022801"/>
    </source>
</evidence>
<dbReference type="GO" id="GO:0016787">
    <property type="term" value="F:hydrolase activity"/>
    <property type="evidence" value="ECO:0007669"/>
    <property type="project" value="UniProtKB-KW"/>
</dbReference>
<accession>A0A556MVC7</accession>
<feature type="region of interest" description="Disordered" evidence="8">
    <location>
        <begin position="40"/>
        <end position="61"/>
    </location>
</feature>
<evidence type="ECO:0000313" key="9">
    <source>
        <dbReference type="EMBL" id="TSJ43891.1"/>
    </source>
</evidence>
<gene>
    <name evidence="9" type="ORF">FO440_06815</name>
</gene>
<comment type="caution">
    <text evidence="9">The sequence shown here is derived from an EMBL/GenBank/DDBJ whole genome shotgun (WGS) entry which is preliminary data.</text>
</comment>
<evidence type="ECO:0000256" key="8">
    <source>
        <dbReference type="SAM" id="MobiDB-lite"/>
    </source>
</evidence>
<evidence type="ECO:0000313" key="10">
    <source>
        <dbReference type="Proteomes" id="UP000318733"/>
    </source>
</evidence>
<dbReference type="AlphaFoldDB" id="A0A556MVC7"/>
<keyword evidence="5" id="KW-0378">Hydrolase</keyword>
<dbReference type="OrthoDB" id="9798547at2"/>
<dbReference type="Proteomes" id="UP000318733">
    <property type="component" value="Unassembled WGS sequence"/>
</dbReference>
<evidence type="ECO:0000256" key="1">
    <source>
        <dbReference type="ARBA" id="ARBA00006620"/>
    </source>
</evidence>
<name>A0A556MVC7_9SPHI</name>
<dbReference type="RefSeq" id="WP_144247456.1">
    <property type="nucleotide sequence ID" value="NZ_VLPK01000001.1"/>
</dbReference>
<proteinExistence type="inferred from homology"/>
<sequence length="61" mass="6857">MKSSELLRLIKQAGWVEVRQSGSHIILRHPNHKENLIYPSHGSKEISTGLANKLKKQAGLK</sequence>
<dbReference type="InterPro" id="IPR038570">
    <property type="entry name" value="HicA_sf"/>
</dbReference>
<comment type="similarity">
    <text evidence="1">Belongs to the HicA mRNA interferase family.</text>
</comment>
<keyword evidence="3" id="KW-0540">Nuclease</keyword>
<evidence type="ECO:0000256" key="6">
    <source>
        <dbReference type="ARBA" id="ARBA00022884"/>
    </source>
</evidence>
<dbReference type="GO" id="GO:0004519">
    <property type="term" value="F:endonuclease activity"/>
    <property type="evidence" value="ECO:0007669"/>
    <property type="project" value="UniProtKB-KW"/>
</dbReference>
<reference evidence="9 10" key="1">
    <citation type="submission" date="2019-07" db="EMBL/GenBank/DDBJ databases">
        <authorList>
            <person name="Huq M.A."/>
        </authorList>
    </citation>
    <scope>NUCLEOTIDE SEQUENCE [LARGE SCALE GENOMIC DNA]</scope>
    <source>
        <strain evidence="9 10">MAH-19</strain>
    </source>
</reference>
<dbReference type="SUPFAM" id="SSF54786">
    <property type="entry name" value="YcfA/nrd intein domain"/>
    <property type="match status" value="1"/>
</dbReference>